<evidence type="ECO:0000256" key="5">
    <source>
        <dbReference type="PROSITE-ProRule" id="PRU01016"/>
    </source>
</evidence>
<dbReference type="Proteomes" id="UP000480246">
    <property type="component" value="Unassembled WGS sequence"/>
</dbReference>
<evidence type="ECO:0000256" key="7">
    <source>
        <dbReference type="RuleBase" id="RU000417"/>
    </source>
</evidence>
<evidence type="ECO:0000313" key="8">
    <source>
        <dbReference type="EMBL" id="KAB8126060.1"/>
    </source>
</evidence>
<dbReference type="Gene3D" id="3.40.50.150">
    <property type="entry name" value="Vaccinia Virus protein VP39"/>
    <property type="match status" value="1"/>
</dbReference>
<dbReference type="GO" id="GO:0009307">
    <property type="term" value="P:DNA restriction-modification system"/>
    <property type="evidence" value="ECO:0007669"/>
    <property type="project" value="UniProtKB-KW"/>
</dbReference>
<evidence type="ECO:0000313" key="9">
    <source>
        <dbReference type="Proteomes" id="UP000480246"/>
    </source>
</evidence>
<comment type="similarity">
    <text evidence="5 6">Belongs to the class I-like SAM-binding methyltransferase superfamily. C5-methyltransferase family.</text>
</comment>
<dbReference type="EMBL" id="WEID01000117">
    <property type="protein sequence ID" value="KAB8126060.1"/>
    <property type="molecule type" value="Genomic_DNA"/>
</dbReference>
<dbReference type="EC" id="2.1.1.37" evidence="7"/>
<keyword evidence="1 5" id="KW-0489">Methyltransferase</keyword>
<dbReference type="PROSITE" id="PS00095">
    <property type="entry name" value="C5_MTASE_2"/>
    <property type="match status" value="1"/>
</dbReference>
<evidence type="ECO:0000256" key="4">
    <source>
        <dbReference type="ARBA" id="ARBA00022747"/>
    </source>
</evidence>
<evidence type="ECO:0000256" key="1">
    <source>
        <dbReference type="ARBA" id="ARBA00022603"/>
    </source>
</evidence>
<dbReference type="OrthoDB" id="9813719at2"/>
<dbReference type="AlphaFoldDB" id="A0A7C8GQ87"/>
<proteinExistence type="inferred from homology"/>
<feature type="active site" evidence="5">
    <location>
        <position position="203"/>
    </location>
</feature>
<organism evidence="8 9">
    <name type="scientific">Gracilibacillus oryzae</name>
    <dbReference type="NCBI Taxonomy" id="1672701"/>
    <lineage>
        <taxon>Bacteria</taxon>
        <taxon>Bacillati</taxon>
        <taxon>Bacillota</taxon>
        <taxon>Bacilli</taxon>
        <taxon>Bacillales</taxon>
        <taxon>Bacillaceae</taxon>
        <taxon>Gracilibacillus</taxon>
    </lineage>
</organism>
<dbReference type="InterPro" id="IPR001525">
    <property type="entry name" value="C5_MeTfrase"/>
</dbReference>
<dbReference type="PANTHER" id="PTHR10629">
    <property type="entry name" value="CYTOSINE-SPECIFIC METHYLTRANSFERASE"/>
    <property type="match status" value="1"/>
</dbReference>
<sequence>MKDKTIDTLETLSTNVFDRNVLSKKEFLEMIENFITTVSWLKNSVVKDTDYNLYSLSSMVEFGIINSEDEIEELDELLGRDLFEDLLASINYVIEDELIEYPDIAKFSKVCREKLIDNEEKSNKPTLVDLFCGAGGLSLGFTQEGFRVVFANDIDKAALRTYSFNHPEIDGKRVTLGGIEDIAHNIHHYIGDSVDVIAGGPPCQGFSTANRQRIIDDPRNVLYKYYVESVKRLLPKFFIMENVKGMKNVAEQVIVDFNDNIAVGYDIDFEIFNARNFGVPQNRERLIYIGIREDIKKERGVTAEEIIKLIRDEHKDVETGLMDAIDSLRKLEASRIKNSTELGDDISGYKISKVSKNIESEYVSRINNGEKVSLTYNHKARYNNDRDIEIFGRMLPGDKSDSPRIADIMPYTSRNHMFKDKYFKLIPEVPCKTITAHMKFDCNMYIHPYQARGLTPREAARVQSYPDSYFFLGAYTKTYQQIGNSVPPLMARAIAGKIQKYV</sequence>
<protein>
    <recommendedName>
        <fullName evidence="7">Cytosine-specific methyltransferase</fullName>
        <ecNumber evidence="7">2.1.1.37</ecNumber>
    </recommendedName>
</protein>
<gene>
    <name evidence="8" type="ORF">F9U64_20725</name>
</gene>
<reference evidence="8 9" key="1">
    <citation type="submission" date="2019-10" db="EMBL/GenBank/DDBJ databases">
        <title>Gracilibacillus sp. nov. isolated from rice seeds.</title>
        <authorList>
            <person name="He S."/>
        </authorList>
    </citation>
    <scope>NUCLEOTIDE SEQUENCE [LARGE SCALE GENOMIC DNA]</scope>
    <source>
        <strain evidence="8 9">TD8</strain>
    </source>
</reference>
<dbReference type="Gene3D" id="3.90.120.10">
    <property type="entry name" value="DNA Methylase, subunit A, domain 2"/>
    <property type="match status" value="1"/>
</dbReference>
<keyword evidence="2 5" id="KW-0808">Transferase</keyword>
<dbReference type="NCBIfam" id="TIGR00675">
    <property type="entry name" value="dcm"/>
    <property type="match status" value="1"/>
</dbReference>
<dbReference type="InterPro" id="IPR018117">
    <property type="entry name" value="C5_DNA_meth_AS"/>
</dbReference>
<dbReference type="RefSeq" id="WP_153406785.1">
    <property type="nucleotide sequence ID" value="NZ_ML762453.1"/>
</dbReference>
<keyword evidence="3 5" id="KW-0949">S-adenosyl-L-methionine</keyword>
<dbReference type="GO" id="GO:0044027">
    <property type="term" value="P:negative regulation of gene expression via chromosomal CpG island methylation"/>
    <property type="evidence" value="ECO:0007669"/>
    <property type="project" value="TreeGrafter"/>
</dbReference>
<dbReference type="PROSITE" id="PS00094">
    <property type="entry name" value="C5_MTASE_1"/>
    <property type="match status" value="1"/>
</dbReference>
<dbReference type="Pfam" id="PF00145">
    <property type="entry name" value="DNA_methylase"/>
    <property type="match status" value="1"/>
</dbReference>
<keyword evidence="4" id="KW-0680">Restriction system</keyword>
<dbReference type="InterPro" id="IPR050390">
    <property type="entry name" value="C5-Methyltransferase"/>
</dbReference>
<dbReference type="InterPro" id="IPR031303">
    <property type="entry name" value="C5_meth_CS"/>
</dbReference>
<dbReference type="PANTHER" id="PTHR10629:SF52">
    <property type="entry name" value="DNA (CYTOSINE-5)-METHYLTRANSFERASE 1"/>
    <property type="match status" value="1"/>
</dbReference>
<dbReference type="GO" id="GO:0003886">
    <property type="term" value="F:DNA (cytosine-5-)-methyltransferase activity"/>
    <property type="evidence" value="ECO:0007669"/>
    <property type="project" value="UniProtKB-EC"/>
</dbReference>
<dbReference type="SUPFAM" id="SSF53335">
    <property type="entry name" value="S-adenosyl-L-methionine-dependent methyltransferases"/>
    <property type="match status" value="1"/>
</dbReference>
<dbReference type="PRINTS" id="PR00105">
    <property type="entry name" value="C5METTRFRASE"/>
</dbReference>
<comment type="catalytic activity">
    <reaction evidence="7">
        <text>a 2'-deoxycytidine in DNA + S-adenosyl-L-methionine = a 5-methyl-2'-deoxycytidine in DNA + S-adenosyl-L-homocysteine + H(+)</text>
        <dbReference type="Rhea" id="RHEA:13681"/>
        <dbReference type="Rhea" id="RHEA-COMP:11369"/>
        <dbReference type="Rhea" id="RHEA-COMP:11370"/>
        <dbReference type="ChEBI" id="CHEBI:15378"/>
        <dbReference type="ChEBI" id="CHEBI:57856"/>
        <dbReference type="ChEBI" id="CHEBI:59789"/>
        <dbReference type="ChEBI" id="CHEBI:85452"/>
        <dbReference type="ChEBI" id="CHEBI:85454"/>
        <dbReference type="EC" id="2.1.1.37"/>
    </reaction>
</comment>
<keyword evidence="9" id="KW-1185">Reference proteome</keyword>
<name>A0A7C8GQ87_9BACI</name>
<dbReference type="GO" id="GO:0003677">
    <property type="term" value="F:DNA binding"/>
    <property type="evidence" value="ECO:0007669"/>
    <property type="project" value="TreeGrafter"/>
</dbReference>
<dbReference type="PROSITE" id="PS51679">
    <property type="entry name" value="SAM_MT_C5"/>
    <property type="match status" value="1"/>
</dbReference>
<evidence type="ECO:0000256" key="3">
    <source>
        <dbReference type="ARBA" id="ARBA00022691"/>
    </source>
</evidence>
<dbReference type="GO" id="GO:0032259">
    <property type="term" value="P:methylation"/>
    <property type="evidence" value="ECO:0007669"/>
    <property type="project" value="UniProtKB-KW"/>
</dbReference>
<accession>A0A7C8GQ87</accession>
<dbReference type="InterPro" id="IPR029063">
    <property type="entry name" value="SAM-dependent_MTases_sf"/>
</dbReference>
<evidence type="ECO:0000256" key="2">
    <source>
        <dbReference type="ARBA" id="ARBA00022679"/>
    </source>
</evidence>
<evidence type="ECO:0000256" key="6">
    <source>
        <dbReference type="RuleBase" id="RU000416"/>
    </source>
</evidence>
<comment type="caution">
    <text evidence="8">The sequence shown here is derived from an EMBL/GenBank/DDBJ whole genome shotgun (WGS) entry which is preliminary data.</text>
</comment>